<dbReference type="AlphaFoldDB" id="A0A285RQK7"/>
<organism evidence="1 2">
    <name type="scientific">Thalassospira xiamenensis</name>
    <dbReference type="NCBI Taxonomy" id="220697"/>
    <lineage>
        <taxon>Bacteria</taxon>
        <taxon>Pseudomonadati</taxon>
        <taxon>Pseudomonadota</taxon>
        <taxon>Alphaproteobacteria</taxon>
        <taxon>Rhodospirillales</taxon>
        <taxon>Thalassospiraceae</taxon>
        <taxon>Thalassospira</taxon>
    </lineage>
</organism>
<sequence>MPLGQGHLFGAARAGAKLVRFSSVRSVKRDNAENPRARIAPGLDRHWIGWPGAGIGWRDRLPANRWIARRRRKADHRWWDVGLPCDNVLAFGVRCVFAVHRKPEILFGQRGLGRGRSGAAWFSSSPSRPVRFRLAHPVGGVWRCRGLRGGWIGLVVDQIVMPGAAERRSGNRARLKETGFPPSRE</sequence>
<proteinExistence type="predicted"/>
<dbReference type="EMBL" id="OBMM01000001">
    <property type="protein sequence ID" value="SOB96396.1"/>
    <property type="molecule type" value="Genomic_DNA"/>
</dbReference>
<name>A0A285RQK7_9PROT</name>
<evidence type="ECO:0000313" key="1">
    <source>
        <dbReference type="EMBL" id="SOB96396.1"/>
    </source>
</evidence>
<reference evidence="1 2" key="1">
    <citation type="submission" date="2017-08" db="EMBL/GenBank/DDBJ databases">
        <authorList>
            <person name="de Groot N.N."/>
        </authorList>
    </citation>
    <scope>NUCLEOTIDE SEQUENCE [LARGE SCALE GENOMIC DNA]</scope>
    <source>
        <strain evidence="1 2">USBA 78</strain>
    </source>
</reference>
<protein>
    <submittedName>
        <fullName evidence="1">Uncharacterized protein</fullName>
    </submittedName>
</protein>
<gene>
    <name evidence="1" type="ORF">SAMN05428964_1011859</name>
</gene>
<evidence type="ECO:0000313" key="2">
    <source>
        <dbReference type="Proteomes" id="UP000219068"/>
    </source>
</evidence>
<accession>A0A285RQK7</accession>
<dbReference type="Proteomes" id="UP000219068">
    <property type="component" value="Unassembled WGS sequence"/>
</dbReference>